<reference evidence="1 2" key="1">
    <citation type="submission" date="2019-08" db="EMBL/GenBank/DDBJ databases">
        <authorList>
            <person name="Lei W."/>
        </authorList>
    </citation>
    <scope>NUCLEOTIDE SEQUENCE [LARGE SCALE GENOMIC DNA]</scope>
    <source>
        <strain evidence="1 2">CCUG 58627</strain>
    </source>
</reference>
<dbReference type="OrthoDB" id="4401012at2"/>
<gene>
    <name evidence="1" type="ORF">FRX94_01660</name>
</gene>
<accession>A0A5C5UTU5</accession>
<evidence type="ECO:0000313" key="1">
    <source>
        <dbReference type="EMBL" id="TWT28920.1"/>
    </source>
</evidence>
<dbReference type="EMBL" id="VOHM01000002">
    <property type="protein sequence ID" value="TWT28920.1"/>
    <property type="molecule type" value="Genomic_DNA"/>
</dbReference>
<dbReference type="RefSeq" id="WP_146323375.1">
    <property type="nucleotide sequence ID" value="NZ_BAABLR010000075.1"/>
</dbReference>
<keyword evidence="2" id="KW-1185">Reference proteome</keyword>
<dbReference type="AlphaFoldDB" id="A0A5C5UTU5"/>
<organism evidence="1 2">
    <name type="scientific">Corynebacterium canis</name>
    <dbReference type="NCBI Taxonomy" id="679663"/>
    <lineage>
        <taxon>Bacteria</taxon>
        <taxon>Bacillati</taxon>
        <taxon>Actinomycetota</taxon>
        <taxon>Actinomycetes</taxon>
        <taxon>Mycobacteriales</taxon>
        <taxon>Corynebacteriaceae</taxon>
        <taxon>Corynebacterium</taxon>
    </lineage>
</organism>
<dbReference type="Proteomes" id="UP000320791">
    <property type="component" value="Unassembled WGS sequence"/>
</dbReference>
<evidence type="ECO:0000313" key="2">
    <source>
        <dbReference type="Proteomes" id="UP000320791"/>
    </source>
</evidence>
<name>A0A5C5UTU5_9CORY</name>
<protein>
    <submittedName>
        <fullName evidence="1">Uncharacterized protein</fullName>
    </submittedName>
</protein>
<proteinExistence type="predicted"/>
<comment type="caution">
    <text evidence="1">The sequence shown here is derived from an EMBL/GenBank/DDBJ whole genome shotgun (WGS) entry which is preliminary data.</text>
</comment>
<sequence>MTDVFLQRALEESGLPLTFAQGKFEYQWEGRLTESEQIRALAQASGFHAQHCAPVIYVQSDRVFGHWYFPAAGEMTEGQARAAVDTLGRGIPAFLRGLGEHAVDRGLEWEADAPEVTYGRVADWFAQRGVSELPQDEETGALCLAMDGTPVDIQVGETFSVQVSAVVPDGDPASVLHYCNHLNSSGRPAICGVRNGEQWWAISRYSAEARAGLSDAQLDQAIREGVTGAGAQVRDLLRLHRG</sequence>